<dbReference type="Gene3D" id="3.20.20.370">
    <property type="entry name" value="Glycoside hydrolase/deacetylase"/>
    <property type="match status" value="1"/>
</dbReference>
<dbReference type="GO" id="GO:0016810">
    <property type="term" value="F:hydrolase activity, acting on carbon-nitrogen (but not peptide) bonds"/>
    <property type="evidence" value="ECO:0007669"/>
    <property type="project" value="InterPro"/>
</dbReference>
<comment type="caution">
    <text evidence="5">The sequence shown here is derived from an EMBL/GenBank/DDBJ whole genome shotgun (WGS) entry which is preliminary data.</text>
</comment>
<evidence type="ECO:0000313" key="6">
    <source>
        <dbReference type="Proteomes" id="UP000056209"/>
    </source>
</evidence>
<dbReference type="InterPro" id="IPR002509">
    <property type="entry name" value="NODB_dom"/>
</dbReference>
<dbReference type="CDD" id="cd10970">
    <property type="entry name" value="CE4_DAC_u1_6s"/>
    <property type="match status" value="1"/>
</dbReference>
<name>A0A124BRC0_9DEIO</name>
<evidence type="ECO:0000259" key="4">
    <source>
        <dbReference type="PROSITE" id="PS51677"/>
    </source>
</evidence>
<sequence>MLTSRLRALLLPMALISGAACSHAQARPMVLVYHQVGAGSGASLGIAPQALRQRVETLRRLGYRFVTSSEAARAAPQEKVAVIQFDDGFESVYRLAFPVLRDLGVPGTAYVIWSRLDQPGSLSRAQVRELRAAGWEIGTHSHRHAALADLAPAGLRRELSVPDGEAARCVAYPLNRHDARVRRAASEQGLSCGVAGGPPALGRPDPLALPAPAITPWDDTLLPLRARWGLDARAPLLLAGVTEPALDTLLGQGAGEAPAVEPPLTWNPAHYELLGNGLISVAWRGERETRLAWREGRWSVNAAARRGVGRVDGAYTGGSVAFNVAPVTLAAGWDGSGPLLGGALALGGYGEVWARTSRLNGAWTWGAGLTVIPVDYVQVSAARDVTGTQLGLRAALPWQDGEGRPLRLGGGYRWGEGAGPFAELEYRVGSYSLTAEVSGAGRFGVKFTSVW</sequence>
<dbReference type="RefSeq" id="WP_058975368.1">
    <property type="nucleotide sequence ID" value="NZ_BCMS01000001.1"/>
</dbReference>
<feature type="chain" id="PRO_5007170158" evidence="3">
    <location>
        <begin position="25"/>
        <end position="451"/>
    </location>
</feature>
<protein>
    <submittedName>
        <fullName evidence="5">Polysaccharide deacetylase</fullName>
    </submittedName>
</protein>
<dbReference type="GO" id="GO:0005975">
    <property type="term" value="P:carbohydrate metabolic process"/>
    <property type="evidence" value="ECO:0007669"/>
    <property type="project" value="InterPro"/>
</dbReference>
<evidence type="ECO:0000256" key="2">
    <source>
        <dbReference type="ARBA" id="ARBA00022729"/>
    </source>
</evidence>
<accession>A0A124BRC0</accession>
<dbReference type="GO" id="GO:0005576">
    <property type="term" value="C:extracellular region"/>
    <property type="evidence" value="ECO:0007669"/>
    <property type="project" value="UniProtKB-SubCell"/>
</dbReference>
<dbReference type="PANTHER" id="PTHR34216:SF3">
    <property type="entry name" value="POLY-BETA-1,6-N-ACETYL-D-GLUCOSAMINE N-DEACETYLASE"/>
    <property type="match status" value="1"/>
</dbReference>
<dbReference type="PROSITE" id="PS51677">
    <property type="entry name" value="NODB"/>
    <property type="match status" value="1"/>
</dbReference>
<dbReference type="SUPFAM" id="SSF88713">
    <property type="entry name" value="Glycoside hydrolase/deacetylase"/>
    <property type="match status" value="1"/>
</dbReference>
<dbReference type="InterPro" id="IPR051398">
    <property type="entry name" value="Polysacch_Deacetylase"/>
</dbReference>
<keyword evidence="2 3" id="KW-0732">Signal</keyword>
<organism evidence="5 6">
    <name type="scientific">Deinococcus grandis</name>
    <dbReference type="NCBI Taxonomy" id="57498"/>
    <lineage>
        <taxon>Bacteria</taxon>
        <taxon>Thermotogati</taxon>
        <taxon>Deinococcota</taxon>
        <taxon>Deinococci</taxon>
        <taxon>Deinococcales</taxon>
        <taxon>Deinococcaceae</taxon>
        <taxon>Deinococcus</taxon>
    </lineage>
</organism>
<keyword evidence="6" id="KW-1185">Reference proteome</keyword>
<dbReference type="OrthoDB" id="9778320at2"/>
<feature type="signal peptide" evidence="3">
    <location>
        <begin position="1"/>
        <end position="24"/>
    </location>
</feature>
<dbReference type="AlphaFoldDB" id="A0A124BRC0"/>
<dbReference type="EMBL" id="BCMS01000001">
    <property type="protein sequence ID" value="GAQ20730.1"/>
    <property type="molecule type" value="Genomic_DNA"/>
</dbReference>
<evidence type="ECO:0000256" key="1">
    <source>
        <dbReference type="ARBA" id="ARBA00004613"/>
    </source>
</evidence>
<dbReference type="Proteomes" id="UP000056209">
    <property type="component" value="Unassembled WGS sequence"/>
</dbReference>
<reference evidence="6" key="1">
    <citation type="submission" date="2015-11" db="EMBL/GenBank/DDBJ databases">
        <title>Draft Genome Sequence of the Radioresistant Bacterium Deinococcus grandis, Isolated from Freshwater Fish in Japan.</title>
        <authorList>
            <person name="Satoh K."/>
            <person name="Onodera T."/>
            <person name="Omoso K."/>
            <person name="Takeda-Yano K."/>
            <person name="Katayama T."/>
            <person name="Oono Y."/>
            <person name="Narumi I."/>
        </authorList>
    </citation>
    <scope>NUCLEOTIDE SEQUENCE [LARGE SCALE GENOMIC DNA]</scope>
    <source>
        <strain evidence="6">ATCC 43672</strain>
    </source>
</reference>
<feature type="domain" description="NodB homology" evidence="4">
    <location>
        <begin position="79"/>
        <end position="160"/>
    </location>
</feature>
<evidence type="ECO:0000313" key="5">
    <source>
        <dbReference type="EMBL" id="GAQ20730.1"/>
    </source>
</evidence>
<dbReference type="InterPro" id="IPR011330">
    <property type="entry name" value="Glyco_hydro/deAcase_b/a-brl"/>
</dbReference>
<dbReference type="PANTHER" id="PTHR34216">
    <property type="match status" value="1"/>
</dbReference>
<gene>
    <name evidence="5" type="ORF">DEIGR_100757</name>
</gene>
<evidence type="ECO:0000256" key="3">
    <source>
        <dbReference type="SAM" id="SignalP"/>
    </source>
</evidence>
<comment type="subcellular location">
    <subcellularLocation>
        <location evidence="1">Secreted</location>
    </subcellularLocation>
</comment>
<dbReference type="Pfam" id="PF01522">
    <property type="entry name" value="Polysacc_deac_1"/>
    <property type="match status" value="1"/>
</dbReference>
<dbReference type="PROSITE" id="PS51257">
    <property type="entry name" value="PROKAR_LIPOPROTEIN"/>
    <property type="match status" value="1"/>
</dbReference>
<proteinExistence type="predicted"/>